<protein>
    <submittedName>
        <fullName evidence="4">Group 1 glycosyl transferase</fullName>
    </submittedName>
</protein>
<dbReference type="PROSITE" id="PS50005">
    <property type="entry name" value="TPR"/>
    <property type="match status" value="1"/>
</dbReference>
<dbReference type="SUPFAM" id="SSF48452">
    <property type="entry name" value="TPR-like"/>
    <property type="match status" value="1"/>
</dbReference>
<accession>A0A291MTZ8</accession>
<proteinExistence type="predicted"/>
<evidence type="ECO:0000256" key="1">
    <source>
        <dbReference type="ARBA" id="ARBA00022679"/>
    </source>
</evidence>
<dbReference type="SMART" id="SM00028">
    <property type="entry name" value="TPR"/>
    <property type="match status" value="2"/>
</dbReference>
<dbReference type="AlphaFoldDB" id="A0A291MTZ8"/>
<dbReference type="Gene3D" id="3.40.50.2000">
    <property type="entry name" value="Glycogen Phosphorylase B"/>
    <property type="match status" value="1"/>
</dbReference>
<dbReference type="GeneID" id="57775259"/>
<sequence length="836" mass="92671">MNRDAAKRLAPAPVRKLVSKLNRAQGRYKSAGVPVTGAVHGFISRGNAARSAKDWEQAAEHYRAAVSEAPNLAHIWIQLGHMLKQKGDVDQALDAYARAETIDPDGEGAVEQGRVAKLQKKNAVATQHFLRAYRTNNGNIEALTELLHLLERRTKMDRQALASLLKNPEMTTADSAPSSMRDGELTMLDSLLGRVKELNLEEGQVEALRAARERLNERVGDDSAPAAWEGDQIVFDASDLIEYFAHNRLPTGIQRVQIATITDSIRSRPAGSVKVCCFLPDDGSWIEVATAKFIAICGLALISGDRSDPQWQQAYTDLKISISLAPPLKFNAGAFLVNLGTSWWLRDYFLFVREAKRLHGVRYIPFVHDLIPIVTPQYCVKALTQEFIEWALGVFQHADFFLVNSNATKNDLLKVASTLGHHIEPEDVAVIPLDAQFRDPGQPLAPVRLLRDWQLKPDDFVLMVSTIEVRKNHAAAFDAWEALIEKHGARQVPKLVCVGKDGWLNDAIYARLDASSQLRSRVVILSGLSDEELGLLYDSCRFTLYPSHYEGWGLPATESLCYGKVPLLADNSSLPEAGGPFGVYFQSGSLADLIDKAERLVFDRAELQRLEAKIAAEFSPRTWQHVADQIGREIETFLARKPAMLGANDEWSQRIEPVTFGAYYPLGRTPEHRIWKGLGSAEIYRSGTGWYWPEEWGCWTKGDGGELALRFLDQKGPVRGFIKVHAPPGKATKFEVSAPAAGVFVEGSLQPDEFRWIAIDIADIAAPEGFHIRFKTSRPVDLDEVTGGADSRVISLGVGGFYFCHADDLVARANFIEAMTIGGLRQLAFNREPAVF</sequence>
<keyword evidence="2" id="KW-0802">TPR repeat</keyword>
<evidence type="ECO:0000256" key="2">
    <source>
        <dbReference type="PROSITE-ProRule" id="PRU00339"/>
    </source>
</evidence>
<dbReference type="SUPFAM" id="SSF53756">
    <property type="entry name" value="UDP-Glycosyltransferase/glycogen phosphorylase"/>
    <property type="match status" value="1"/>
</dbReference>
<dbReference type="InterPro" id="IPR011990">
    <property type="entry name" value="TPR-like_helical_dom_sf"/>
</dbReference>
<reference evidence="4 5" key="1">
    <citation type="submission" date="2017-10" db="EMBL/GenBank/DDBJ databases">
        <title>Sphingobium yanoikuyae S72.</title>
        <authorList>
            <person name="Sanchez E."/>
            <person name="Bustos P."/>
            <person name="Mendoza P."/>
            <person name="Guo X."/>
            <person name="Mendoza A."/>
        </authorList>
    </citation>
    <scope>NUCLEOTIDE SEQUENCE [LARGE SCALE GENOMIC DNA]</scope>
    <source>
        <strain evidence="4 5">S72</strain>
    </source>
</reference>
<dbReference type="Gene3D" id="1.25.40.10">
    <property type="entry name" value="Tetratricopeptide repeat domain"/>
    <property type="match status" value="1"/>
</dbReference>
<feature type="domain" description="Glycosyl transferase family 1" evidence="3">
    <location>
        <begin position="457"/>
        <end position="610"/>
    </location>
</feature>
<dbReference type="Pfam" id="PF13181">
    <property type="entry name" value="TPR_8"/>
    <property type="match status" value="1"/>
</dbReference>
<dbReference type="KEGG" id="sya:A6768_00250"/>
<keyword evidence="1 4" id="KW-0808">Transferase</keyword>
<dbReference type="GO" id="GO:0016757">
    <property type="term" value="F:glycosyltransferase activity"/>
    <property type="evidence" value="ECO:0007669"/>
    <property type="project" value="InterPro"/>
</dbReference>
<dbReference type="PANTHER" id="PTHR46401">
    <property type="entry name" value="GLYCOSYLTRANSFERASE WBBK-RELATED"/>
    <property type="match status" value="1"/>
</dbReference>
<dbReference type="InterPro" id="IPR019734">
    <property type="entry name" value="TPR_rpt"/>
</dbReference>
<evidence type="ECO:0000313" key="4">
    <source>
        <dbReference type="EMBL" id="ATI78577.1"/>
    </source>
</evidence>
<dbReference type="Pfam" id="PF00534">
    <property type="entry name" value="Glycos_transf_1"/>
    <property type="match status" value="1"/>
</dbReference>
<dbReference type="InterPro" id="IPR001296">
    <property type="entry name" value="Glyco_trans_1"/>
</dbReference>
<dbReference type="CDD" id="cd03809">
    <property type="entry name" value="GT4_MtfB-like"/>
    <property type="match status" value="1"/>
</dbReference>
<dbReference type="RefSeq" id="WP_097382204.1">
    <property type="nucleotide sequence ID" value="NZ_CP023741.1"/>
</dbReference>
<feature type="repeat" description="TPR" evidence="2">
    <location>
        <begin position="73"/>
        <end position="106"/>
    </location>
</feature>
<dbReference type="Proteomes" id="UP000219422">
    <property type="component" value="Chromosome"/>
</dbReference>
<gene>
    <name evidence="4" type="ORF">A6768_00250</name>
</gene>
<dbReference type="EMBL" id="CP023741">
    <property type="protein sequence ID" value="ATI78577.1"/>
    <property type="molecule type" value="Genomic_DNA"/>
</dbReference>
<name>A0A291MTZ8_SPHYA</name>
<dbReference type="PANTHER" id="PTHR46401:SF2">
    <property type="entry name" value="GLYCOSYLTRANSFERASE WBBK-RELATED"/>
    <property type="match status" value="1"/>
</dbReference>
<organism evidence="4 5">
    <name type="scientific">Sphingobium yanoikuyae</name>
    <name type="common">Sphingomonas yanoikuyae</name>
    <dbReference type="NCBI Taxonomy" id="13690"/>
    <lineage>
        <taxon>Bacteria</taxon>
        <taxon>Pseudomonadati</taxon>
        <taxon>Pseudomonadota</taxon>
        <taxon>Alphaproteobacteria</taxon>
        <taxon>Sphingomonadales</taxon>
        <taxon>Sphingomonadaceae</taxon>
        <taxon>Sphingobium</taxon>
    </lineage>
</organism>
<evidence type="ECO:0000313" key="5">
    <source>
        <dbReference type="Proteomes" id="UP000219422"/>
    </source>
</evidence>
<evidence type="ECO:0000259" key="3">
    <source>
        <dbReference type="Pfam" id="PF00534"/>
    </source>
</evidence>
<dbReference type="PROSITE" id="PS50293">
    <property type="entry name" value="TPR_REGION"/>
    <property type="match status" value="1"/>
</dbReference>